<gene>
    <name evidence="2" type="ORF">PVK06_038067</name>
</gene>
<dbReference type="Proteomes" id="UP001358586">
    <property type="component" value="Chromosome 11"/>
</dbReference>
<dbReference type="InterPro" id="IPR002156">
    <property type="entry name" value="RNaseH_domain"/>
</dbReference>
<dbReference type="PANTHER" id="PTHR47074:SF61">
    <property type="entry name" value="RNASE H TYPE-1 DOMAIN-CONTAINING PROTEIN"/>
    <property type="match status" value="1"/>
</dbReference>
<dbReference type="EMBL" id="JARKNE010000011">
    <property type="protein sequence ID" value="KAK5783558.1"/>
    <property type="molecule type" value="Genomic_DNA"/>
</dbReference>
<feature type="domain" description="RNase H type-1" evidence="1">
    <location>
        <begin position="5"/>
        <end position="118"/>
    </location>
</feature>
<organism evidence="2 3">
    <name type="scientific">Gossypium arboreum</name>
    <name type="common">Tree cotton</name>
    <name type="synonym">Gossypium nanking</name>
    <dbReference type="NCBI Taxonomy" id="29729"/>
    <lineage>
        <taxon>Eukaryota</taxon>
        <taxon>Viridiplantae</taxon>
        <taxon>Streptophyta</taxon>
        <taxon>Embryophyta</taxon>
        <taxon>Tracheophyta</taxon>
        <taxon>Spermatophyta</taxon>
        <taxon>Magnoliopsida</taxon>
        <taxon>eudicotyledons</taxon>
        <taxon>Gunneridae</taxon>
        <taxon>Pentapetalae</taxon>
        <taxon>rosids</taxon>
        <taxon>malvids</taxon>
        <taxon>Malvales</taxon>
        <taxon>Malvaceae</taxon>
        <taxon>Malvoideae</taxon>
        <taxon>Gossypium</taxon>
    </lineage>
</organism>
<accession>A0ABR0MZ51</accession>
<keyword evidence="3" id="KW-1185">Reference proteome</keyword>
<dbReference type="PANTHER" id="PTHR47074">
    <property type="entry name" value="BNAC02G40300D PROTEIN"/>
    <property type="match status" value="1"/>
</dbReference>
<name>A0ABR0MZ51_GOSAR</name>
<dbReference type="InterPro" id="IPR052929">
    <property type="entry name" value="RNase_H-like_EbsB-rel"/>
</dbReference>
<protein>
    <recommendedName>
        <fullName evidence="1">RNase H type-1 domain-containing protein</fullName>
    </recommendedName>
</protein>
<proteinExistence type="predicted"/>
<comment type="caution">
    <text evidence="2">The sequence shown here is derived from an EMBL/GenBank/DDBJ whole genome shotgun (WGS) entry which is preliminary data.</text>
</comment>
<evidence type="ECO:0000313" key="3">
    <source>
        <dbReference type="Proteomes" id="UP001358586"/>
    </source>
</evidence>
<sequence>MITFQSDFRTSTIIVLARDFEKEVIGAETYLFEDVVDVFVAEARACERAILFAVEMGFGCLLVEGDSLSIIKKLKTKGEDRSILRPIIHHIRTLNFLFLKMYLTFLFPRLVNGAAHTLTLEGRRQISGILVDRVPESIRTVVENDWMAWNQNHQDSF</sequence>
<evidence type="ECO:0000313" key="2">
    <source>
        <dbReference type="EMBL" id="KAK5783558.1"/>
    </source>
</evidence>
<reference evidence="2 3" key="1">
    <citation type="submission" date="2023-03" db="EMBL/GenBank/DDBJ databases">
        <title>WGS of Gossypium arboreum.</title>
        <authorList>
            <person name="Yu D."/>
        </authorList>
    </citation>
    <scope>NUCLEOTIDE SEQUENCE [LARGE SCALE GENOMIC DNA]</scope>
    <source>
        <tissue evidence="2">Leaf</tissue>
    </source>
</reference>
<dbReference type="Pfam" id="PF13456">
    <property type="entry name" value="RVT_3"/>
    <property type="match status" value="1"/>
</dbReference>
<evidence type="ECO:0000259" key="1">
    <source>
        <dbReference type="Pfam" id="PF13456"/>
    </source>
</evidence>